<sequence length="79" mass="9317">MEFHKKIEYEHLPTICFSCDHYGHTQYLCPKSVNAQQPSKINFLDKESVLENRPELSENNLTNSSGDYSPWMLVEKRNR</sequence>
<dbReference type="OrthoDB" id="1002340at2759"/>
<evidence type="ECO:0000313" key="2">
    <source>
        <dbReference type="Proteomes" id="UP000325315"/>
    </source>
</evidence>
<protein>
    <submittedName>
        <fullName evidence="1">GroES-like zinc-binding alcohol dehydrogenase family protein</fullName>
    </submittedName>
</protein>
<comment type="caution">
    <text evidence="1">The sequence shown here is derived from an EMBL/GenBank/DDBJ whole genome shotgun (WGS) entry which is preliminary data.</text>
</comment>
<reference evidence="2" key="1">
    <citation type="journal article" date="2019" name="Plant Biotechnol. J.">
        <title>Genome sequencing of the Australian wild diploid species Gossypium australe highlights disease resistance and delayed gland morphogenesis.</title>
        <authorList>
            <person name="Cai Y."/>
            <person name="Cai X."/>
            <person name="Wang Q."/>
            <person name="Wang P."/>
            <person name="Zhang Y."/>
            <person name="Cai C."/>
            <person name="Xu Y."/>
            <person name="Wang K."/>
            <person name="Zhou Z."/>
            <person name="Wang C."/>
            <person name="Geng S."/>
            <person name="Li B."/>
            <person name="Dong Q."/>
            <person name="Hou Y."/>
            <person name="Wang H."/>
            <person name="Ai P."/>
            <person name="Liu Z."/>
            <person name="Yi F."/>
            <person name="Sun M."/>
            <person name="An G."/>
            <person name="Cheng J."/>
            <person name="Zhang Y."/>
            <person name="Shi Q."/>
            <person name="Xie Y."/>
            <person name="Shi X."/>
            <person name="Chang Y."/>
            <person name="Huang F."/>
            <person name="Chen Y."/>
            <person name="Hong S."/>
            <person name="Mi L."/>
            <person name="Sun Q."/>
            <person name="Zhang L."/>
            <person name="Zhou B."/>
            <person name="Peng R."/>
            <person name="Zhang X."/>
            <person name="Liu F."/>
        </authorList>
    </citation>
    <scope>NUCLEOTIDE SEQUENCE [LARGE SCALE GENOMIC DNA]</scope>
    <source>
        <strain evidence="2">cv. PA1801</strain>
    </source>
</reference>
<organism evidence="1 2">
    <name type="scientific">Gossypium australe</name>
    <dbReference type="NCBI Taxonomy" id="47621"/>
    <lineage>
        <taxon>Eukaryota</taxon>
        <taxon>Viridiplantae</taxon>
        <taxon>Streptophyta</taxon>
        <taxon>Embryophyta</taxon>
        <taxon>Tracheophyta</taxon>
        <taxon>Spermatophyta</taxon>
        <taxon>Magnoliopsida</taxon>
        <taxon>eudicotyledons</taxon>
        <taxon>Gunneridae</taxon>
        <taxon>Pentapetalae</taxon>
        <taxon>rosids</taxon>
        <taxon>malvids</taxon>
        <taxon>Malvales</taxon>
        <taxon>Malvaceae</taxon>
        <taxon>Malvoideae</taxon>
        <taxon>Gossypium</taxon>
    </lineage>
</organism>
<name>A0A5B6WYC4_9ROSI</name>
<dbReference type="EMBL" id="SMMG02000001">
    <property type="protein sequence ID" value="KAA3485775.1"/>
    <property type="molecule type" value="Genomic_DNA"/>
</dbReference>
<accession>A0A5B6WYC4</accession>
<dbReference type="Proteomes" id="UP000325315">
    <property type="component" value="Unassembled WGS sequence"/>
</dbReference>
<evidence type="ECO:0000313" key="1">
    <source>
        <dbReference type="EMBL" id="KAA3485775.1"/>
    </source>
</evidence>
<keyword evidence="2" id="KW-1185">Reference proteome</keyword>
<gene>
    <name evidence="1" type="ORF">EPI10_029766</name>
</gene>
<proteinExistence type="predicted"/>
<dbReference type="AlphaFoldDB" id="A0A5B6WYC4"/>